<dbReference type="AlphaFoldDB" id="A0A8H3IC35"/>
<protein>
    <submittedName>
        <fullName evidence="1">Uncharacterized protein</fullName>
    </submittedName>
</protein>
<evidence type="ECO:0000313" key="1">
    <source>
        <dbReference type="EMBL" id="CAF9908094.1"/>
    </source>
</evidence>
<sequence length="285" mass="31238">MITRLDSIPTKWSSGGGGTAWLEIGKLVVLKHRGGHIIRLTHEGSAGGIDGTRAGRHVVWIANLVGPSLVPKLTAPEGELLVLREDGVDIDWPDVSLVRFPPVTPVSGADVIFAVKLVPTSPIFSVLELDWPDVSLVRFPPVTPSPNVVFCVLLADVELLQREFEHLGGDELVFLVERPLEKDPVNEKVGAVMAVLDDLVVVRDPAKAASIPLAKIAKRIRILSDGRYGVIEPNDRDMALVLNILGKRKHSLDPALAQRPRMREYLDRAGHQSIDPRPVRVTRRV</sequence>
<gene>
    <name evidence="1" type="ORF">IMSHALPRED_006578</name>
</gene>
<keyword evidence="2" id="KW-1185">Reference proteome</keyword>
<comment type="caution">
    <text evidence="1">The sequence shown here is derived from an EMBL/GenBank/DDBJ whole genome shotgun (WGS) entry which is preliminary data.</text>
</comment>
<dbReference type="Proteomes" id="UP000664534">
    <property type="component" value="Unassembled WGS sequence"/>
</dbReference>
<accession>A0A8H3IC35</accession>
<reference evidence="1" key="1">
    <citation type="submission" date="2021-03" db="EMBL/GenBank/DDBJ databases">
        <authorList>
            <person name="Tagirdzhanova G."/>
        </authorList>
    </citation>
    <scope>NUCLEOTIDE SEQUENCE</scope>
</reference>
<dbReference type="EMBL" id="CAJPDT010000004">
    <property type="protein sequence ID" value="CAF9908094.1"/>
    <property type="molecule type" value="Genomic_DNA"/>
</dbReference>
<proteinExistence type="predicted"/>
<name>A0A8H3IC35_9LECA</name>
<organism evidence="1 2">
    <name type="scientific">Imshaugia aleurites</name>
    <dbReference type="NCBI Taxonomy" id="172621"/>
    <lineage>
        <taxon>Eukaryota</taxon>
        <taxon>Fungi</taxon>
        <taxon>Dikarya</taxon>
        <taxon>Ascomycota</taxon>
        <taxon>Pezizomycotina</taxon>
        <taxon>Lecanoromycetes</taxon>
        <taxon>OSLEUM clade</taxon>
        <taxon>Lecanoromycetidae</taxon>
        <taxon>Lecanorales</taxon>
        <taxon>Lecanorineae</taxon>
        <taxon>Parmeliaceae</taxon>
        <taxon>Imshaugia</taxon>
    </lineage>
</organism>
<evidence type="ECO:0000313" key="2">
    <source>
        <dbReference type="Proteomes" id="UP000664534"/>
    </source>
</evidence>